<reference evidence="2" key="1">
    <citation type="journal article" date="2019" name="Int. J. Syst. Evol. Microbiol.">
        <title>The Global Catalogue of Microorganisms (GCM) 10K type strain sequencing project: providing services to taxonomists for standard genome sequencing and annotation.</title>
        <authorList>
            <consortium name="The Broad Institute Genomics Platform"/>
            <consortium name="The Broad Institute Genome Sequencing Center for Infectious Disease"/>
            <person name="Wu L."/>
            <person name="Ma J."/>
        </authorList>
    </citation>
    <scope>NUCLEOTIDE SEQUENCE [LARGE SCALE GENOMIC DNA]</scope>
    <source>
        <strain evidence="2">JCM 18326</strain>
    </source>
</reference>
<dbReference type="InterPro" id="IPR012338">
    <property type="entry name" value="Beta-lactam/transpept-like"/>
</dbReference>
<evidence type="ECO:0000313" key="1">
    <source>
        <dbReference type="EMBL" id="GAA4840871.1"/>
    </source>
</evidence>
<dbReference type="SUPFAM" id="SSF56601">
    <property type="entry name" value="beta-lactamase/transpeptidase-like"/>
    <property type="match status" value="1"/>
</dbReference>
<organism evidence="1 2">
    <name type="scientific">Algivirga pacifica</name>
    <dbReference type="NCBI Taxonomy" id="1162670"/>
    <lineage>
        <taxon>Bacteria</taxon>
        <taxon>Pseudomonadati</taxon>
        <taxon>Bacteroidota</taxon>
        <taxon>Cytophagia</taxon>
        <taxon>Cytophagales</taxon>
        <taxon>Flammeovirgaceae</taxon>
        <taxon>Algivirga</taxon>
    </lineage>
</organism>
<protein>
    <submittedName>
        <fullName evidence="1">Uncharacterized protein</fullName>
    </submittedName>
</protein>
<gene>
    <name evidence="1" type="ORF">GCM10023331_27350</name>
</gene>
<comment type="caution">
    <text evidence="1">The sequence shown here is derived from an EMBL/GenBank/DDBJ whole genome shotgun (WGS) entry which is preliminary data.</text>
</comment>
<dbReference type="Proteomes" id="UP001500298">
    <property type="component" value="Unassembled WGS sequence"/>
</dbReference>
<name>A0ABP9DDM2_9BACT</name>
<dbReference type="EMBL" id="BAABJX010000042">
    <property type="protein sequence ID" value="GAA4840871.1"/>
    <property type="molecule type" value="Genomic_DNA"/>
</dbReference>
<sequence length="302" mass="35107">MAPTGNLYNLFIAIAYAQQAAQRTIEPEAPLDIQNIRQYNLHNPGFDAWEQYIRIYKKLRGNRIRTKDVAAGMMAFSLDPCSEYLMDQIGINRIEQEITKLPWVPKQTYHYPVSGKVVGFNPTQVSPEQYIRTLPNTSNETFGQMSEEVHQNLQKGYTSIYDSLLINAEQYHKEYLMLWYDRAPHYTPEVFLKTLHHINRRTYFSKEVFRPLIYALESTPMKSPEIQRSFSYCGFLSSSTPTSLSIAIYGKTKSGQHVELVCVFQQLSRKEHIDLSALMHDFAFELIEEPIFREKIQSLLSK</sequence>
<accession>A0ABP9DDM2</accession>
<dbReference type="Gene3D" id="3.40.710.10">
    <property type="entry name" value="DD-peptidase/beta-lactamase superfamily"/>
    <property type="match status" value="1"/>
</dbReference>
<keyword evidence="2" id="KW-1185">Reference proteome</keyword>
<evidence type="ECO:0000313" key="2">
    <source>
        <dbReference type="Proteomes" id="UP001500298"/>
    </source>
</evidence>
<proteinExistence type="predicted"/>